<dbReference type="Gene3D" id="3.60.10.10">
    <property type="entry name" value="Endonuclease/exonuclease/phosphatase"/>
    <property type="match status" value="1"/>
</dbReference>
<keyword evidence="2" id="KW-1185">Reference proteome</keyword>
<dbReference type="SUPFAM" id="SSF56219">
    <property type="entry name" value="DNase I-like"/>
    <property type="match status" value="1"/>
</dbReference>
<comment type="caution">
    <text evidence="1">The sequence shown here is derived from an EMBL/GenBank/DDBJ whole genome shotgun (WGS) entry which is preliminary data.</text>
</comment>
<dbReference type="InterPro" id="IPR036691">
    <property type="entry name" value="Endo/exonu/phosph_ase_sf"/>
</dbReference>
<dbReference type="RefSeq" id="WP_008480468.1">
    <property type="nucleotide sequence ID" value="NZ_CAGS01000454.1"/>
</dbReference>
<evidence type="ECO:0000313" key="2">
    <source>
        <dbReference type="Proteomes" id="UP000004221"/>
    </source>
</evidence>
<reference evidence="1 2" key="1">
    <citation type="journal article" date="2012" name="ISME J.">
        <title>Nitrification expanded: discovery, physiology and genomics of a nitrite-oxidizing bacterium from the phylum Chloroflexi.</title>
        <authorList>
            <person name="Sorokin D.Y."/>
            <person name="Lucker S."/>
            <person name="Vejmelkova D."/>
            <person name="Kostrikina N.A."/>
            <person name="Kleerebezem R."/>
            <person name="Rijpstra W.I."/>
            <person name="Damste J.S."/>
            <person name="Le Paslier D."/>
            <person name="Muyzer G."/>
            <person name="Wagner M."/>
            <person name="van Loosdrecht M.C."/>
            <person name="Daims H."/>
        </authorList>
    </citation>
    <scope>NUCLEOTIDE SEQUENCE [LARGE SCALE GENOMIC DNA]</scope>
    <source>
        <strain evidence="2">none</strain>
    </source>
</reference>
<organism evidence="1 2">
    <name type="scientific">Nitrolancea hollandica Lb</name>
    <dbReference type="NCBI Taxonomy" id="1129897"/>
    <lineage>
        <taxon>Bacteria</taxon>
        <taxon>Pseudomonadati</taxon>
        <taxon>Thermomicrobiota</taxon>
        <taxon>Thermomicrobia</taxon>
        <taxon>Sphaerobacterales</taxon>
        <taxon>Sphaerobacterineae</taxon>
        <taxon>Sphaerobacteraceae</taxon>
        <taxon>Nitrolancea</taxon>
    </lineage>
</organism>
<dbReference type="EMBL" id="CAGS01000454">
    <property type="protein sequence ID" value="CCF85513.1"/>
    <property type="molecule type" value="Genomic_DNA"/>
</dbReference>
<dbReference type="AlphaFoldDB" id="I4ELF1"/>
<dbReference type="Proteomes" id="UP000004221">
    <property type="component" value="Unassembled WGS sequence"/>
</dbReference>
<sequence length="472" mass="50990">MTKILVWNVQQFGINKFNSPFLTRRGAGIGGLTLHQASKWREQILAQVLFTTNPDILIIIEVSSGDTTPHSLASLTGGMDGCRYVLQLLRNTPFFAAGNWRLVPPLRIGQGGRAESVGVFYRGQSTVGGAAVHRYFTGPNWWTGGANGQSVRAGTAFRFGYPNGVFGGPDIQAMLVPPGTAPRNIPNGALHNGGIAEDQVAARTQFRLINPNGTADGFLDYAAFREPYMVTFTETDGTGTVQRDLTIFAVHSPAVTGNQSVFITYLANTHEIVSANGGSETRVICGDFNLNLLAPNGNDANEYAQLVNQNYTVLLQPAGAPPAPLGAYPGYFATHIKRRPRRLTQASRFLWSDPNGTQSLYPGYEYTGSYFVQNFYSIDNILVRPYNGGHNYDTTIMNPVVGTPFNMVAPAPGNPPIGTVNMGAAFTNAGVNWPQAPAAPNYMAGLPANLTSWVNYGYIYSTSDHFALYADV</sequence>
<evidence type="ECO:0008006" key="3">
    <source>
        <dbReference type="Google" id="ProtNLM"/>
    </source>
</evidence>
<proteinExistence type="predicted"/>
<accession>I4ELF1</accession>
<evidence type="ECO:0000313" key="1">
    <source>
        <dbReference type="EMBL" id="CCF85513.1"/>
    </source>
</evidence>
<name>I4ELF1_9BACT</name>
<gene>
    <name evidence="1" type="ORF">NITHO_5070001</name>
</gene>
<dbReference type="OrthoDB" id="1186159at2"/>
<protein>
    <recommendedName>
        <fullName evidence="3">Endonuclease/exonuclease/phosphatase domain-containing protein</fullName>
    </recommendedName>
</protein>